<dbReference type="InterPro" id="IPR002110">
    <property type="entry name" value="Ankyrin_rpt"/>
</dbReference>
<dbReference type="Pfam" id="PF12796">
    <property type="entry name" value="Ank_2"/>
    <property type="match status" value="3"/>
</dbReference>
<dbReference type="Gene3D" id="1.25.40.20">
    <property type="entry name" value="Ankyrin repeat-containing domain"/>
    <property type="match status" value="3"/>
</dbReference>
<dbReference type="SMART" id="SM00248">
    <property type="entry name" value="ANK"/>
    <property type="match status" value="10"/>
</dbReference>
<dbReference type="PRINTS" id="PR01415">
    <property type="entry name" value="ANKYRIN"/>
</dbReference>
<name>A0A8J1UKC9_OWEFU</name>
<dbReference type="InterPro" id="IPR011992">
    <property type="entry name" value="EF-hand-dom_pair"/>
</dbReference>
<gene>
    <name evidence="2" type="ORF">OFUS_LOCUS17658</name>
</gene>
<keyword evidence="3" id="KW-1185">Reference proteome</keyword>
<dbReference type="Proteomes" id="UP000749559">
    <property type="component" value="Unassembled WGS sequence"/>
</dbReference>
<dbReference type="PROSITE" id="PS50297">
    <property type="entry name" value="ANK_REP_REGION"/>
    <property type="match status" value="4"/>
</dbReference>
<reference evidence="2" key="1">
    <citation type="submission" date="2022-03" db="EMBL/GenBank/DDBJ databases">
        <authorList>
            <person name="Martin C."/>
        </authorList>
    </citation>
    <scope>NUCLEOTIDE SEQUENCE</scope>
</reference>
<dbReference type="SUPFAM" id="SSF47473">
    <property type="entry name" value="EF-hand"/>
    <property type="match status" value="1"/>
</dbReference>
<dbReference type="PROSITE" id="PS50088">
    <property type="entry name" value="ANK_REPEAT"/>
    <property type="match status" value="6"/>
</dbReference>
<protein>
    <submittedName>
        <fullName evidence="2">Uncharacterized protein</fullName>
    </submittedName>
</protein>
<sequence length="780" mass="86802">MPIAQGRLEVLQICKLLQCVREEDKDQIKKMTQNGVPHLINYNEPENGETALSVAAVQNNEDMINFLIELGAHPDVVDMKGRSPAMRAAEFGHVQCLECLTDKAHADMKLVDLEGKCIIHYCLLATQRHEACLKIVLAKGADVNTKANDGKPVFQSACEQGPDIEEMALMLLKKGADPNGLHEKTQRTALMAAAASGCHKIAREIMELGGEIDVQDKLKTHAAHEAAKGGFFEVLVALAAYGARFDVIDNKGNTPLHFAAKNGFGPCCKFIGQRGCNPKIKNGEGDLAKVLAKEGSHKEAGKELRKVEKAFGKPGKNNEPSSIKLYDFVYARQEQCLRTFRKVDVDSLGTLPKDEFIDCLQNMGAPMPPEKDMDKIIGLHDKSREPVINYEEFIASKKYINKLYLMSAFEGKKKKKKGKGGKKKKGKTKVLMPICYQNDGPRNVDGGPPEVFIEQHIHFTDNNRFNRDEPPTHPLQDDSAWYLAHPEKRYLNINDSTRNGDIDSLREAFSKGTPVDTRDKYYKTPLMIACSLGNLRVAKFLVESGANINAKDNFKWTALHHACHSGMVDLVEYLVDHGAELDATTMNGGTPLMRAVESSKLDVVQYLINKNCKMQVENRKGQNPCDLAMAWADPRVYEAVRLKWDTLAPPPDKKKKGAKGGKKGPKRPGTKPPGSAGSPNKPLPSENRDQSPLMEAQNRQRKGSILRAASALAGGLEEEEDITYVPLHAWTKQQRTNELINEKRVNRDRFGYEVDFPEFKMPFRQNYSRGVEVQGGFDDD</sequence>
<feature type="region of interest" description="Disordered" evidence="1">
    <location>
        <begin position="647"/>
        <end position="702"/>
    </location>
</feature>
<dbReference type="SUPFAM" id="SSF48403">
    <property type="entry name" value="Ankyrin repeat"/>
    <property type="match status" value="2"/>
</dbReference>
<feature type="compositionally biased region" description="Basic residues" evidence="1">
    <location>
        <begin position="653"/>
        <end position="669"/>
    </location>
</feature>
<dbReference type="Gene3D" id="1.10.238.10">
    <property type="entry name" value="EF-hand"/>
    <property type="match status" value="1"/>
</dbReference>
<dbReference type="InterPro" id="IPR002048">
    <property type="entry name" value="EF_hand_dom"/>
</dbReference>
<dbReference type="InterPro" id="IPR052801">
    <property type="entry name" value="Ankyrin-EF-hand"/>
</dbReference>
<evidence type="ECO:0000313" key="2">
    <source>
        <dbReference type="EMBL" id="CAH1792721.1"/>
    </source>
</evidence>
<dbReference type="InterPro" id="IPR036770">
    <property type="entry name" value="Ankyrin_rpt-contain_sf"/>
</dbReference>
<dbReference type="PANTHER" id="PTHR24127">
    <property type="entry name" value="ANKYRIN REPEAT AND EF-HAND DOMAIN-CONTAINING PROTEIN 1"/>
    <property type="match status" value="1"/>
</dbReference>
<dbReference type="EMBL" id="CAIIXF020000008">
    <property type="protein sequence ID" value="CAH1792721.1"/>
    <property type="molecule type" value="Genomic_DNA"/>
</dbReference>
<dbReference type="PANTHER" id="PTHR24127:SF1">
    <property type="entry name" value="ANKYRIN REPEAT AND EF-HAND DOMAIN-CONTAINING PROTEIN 1"/>
    <property type="match status" value="1"/>
</dbReference>
<dbReference type="OrthoDB" id="539213at2759"/>
<dbReference type="GO" id="GO:0005509">
    <property type="term" value="F:calcium ion binding"/>
    <property type="evidence" value="ECO:0007669"/>
    <property type="project" value="InterPro"/>
</dbReference>
<dbReference type="CDD" id="cd00051">
    <property type="entry name" value="EFh"/>
    <property type="match status" value="1"/>
</dbReference>
<evidence type="ECO:0000256" key="1">
    <source>
        <dbReference type="SAM" id="MobiDB-lite"/>
    </source>
</evidence>
<organism evidence="2 3">
    <name type="scientific">Owenia fusiformis</name>
    <name type="common">Polychaete worm</name>
    <dbReference type="NCBI Taxonomy" id="6347"/>
    <lineage>
        <taxon>Eukaryota</taxon>
        <taxon>Metazoa</taxon>
        <taxon>Spiralia</taxon>
        <taxon>Lophotrochozoa</taxon>
        <taxon>Annelida</taxon>
        <taxon>Polychaeta</taxon>
        <taxon>Sedentaria</taxon>
        <taxon>Canalipalpata</taxon>
        <taxon>Sabellida</taxon>
        <taxon>Oweniida</taxon>
        <taxon>Oweniidae</taxon>
        <taxon>Owenia</taxon>
    </lineage>
</organism>
<dbReference type="PROSITE" id="PS50222">
    <property type="entry name" value="EF_HAND_2"/>
    <property type="match status" value="1"/>
</dbReference>
<proteinExistence type="predicted"/>
<dbReference type="AlphaFoldDB" id="A0A8J1UKC9"/>
<accession>A0A8J1UKC9</accession>
<comment type="caution">
    <text evidence="2">The sequence shown here is derived from an EMBL/GenBank/DDBJ whole genome shotgun (WGS) entry which is preliminary data.</text>
</comment>
<evidence type="ECO:0000313" key="3">
    <source>
        <dbReference type="Proteomes" id="UP000749559"/>
    </source>
</evidence>